<accession>A0A3E1NRE1</accession>
<proteinExistence type="predicted"/>
<dbReference type="Proteomes" id="UP000261284">
    <property type="component" value="Unassembled WGS sequence"/>
</dbReference>
<dbReference type="EMBL" id="QTJU01000001">
    <property type="protein sequence ID" value="RFM30502.1"/>
    <property type="molecule type" value="Genomic_DNA"/>
</dbReference>
<gene>
    <name evidence="3" type="ORF">DXN05_05975</name>
</gene>
<comment type="caution">
    <text evidence="3">The sequence shown here is derived from an EMBL/GenBank/DDBJ whole genome shotgun (WGS) entry which is preliminary data.</text>
</comment>
<dbReference type="InterPro" id="IPR006680">
    <property type="entry name" value="Amidohydro-rel"/>
</dbReference>
<organism evidence="3 4">
    <name type="scientific">Deminuibacter soli</name>
    <dbReference type="NCBI Taxonomy" id="2291815"/>
    <lineage>
        <taxon>Bacteria</taxon>
        <taxon>Pseudomonadati</taxon>
        <taxon>Bacteroidota</taxon>
        <taxon>Chitinophagia</taxon>
        <taxon>Chitinophagales</taxon>
        <taxon>Chitinophagaceae</taxon>
        <taxon>Deminuibacter</taxon>
    </lineage>
</organism>
<dbReference type="InterPro" id="IPR050287">
    <property type="entry name" value="MTA/SAH_deaminase"/>
</dbReference>
<dbReference type="Pfam" id="PF01979">
    <property type="entry name" value="Amidohydro_1"/>
    <property type="match status" value="1"/>
</dbReference>
<dbReference type="AlphaFoldDB" id="A0A3E1NRE1"/>
<dbReference type="InterPro" id="IPR032466">
    <property type="entry name" value="Metal_Hydrolase"/>
</dbReference>
<keyword evidence="4" id="KW-1185">Reference proteome</keyword>
<sequence>MFTRLQHLLQSTSGWVIKWRQNYRFSAASAYHTYLYRMANLKFRADVLFTGRELRDDQSVLVLDDDKKVVDIIALADAGDDVQYHPGWLLPGLINCHCHLELSHLHKLVPEQTGLVDFVMTVMKQRHFPEAEIQQASEAAEQQMLRQGIVAVGDICNTAHTLPVKQAGRMQYRNFVEVSGFVPQTAAMRFQQAEAVYNQFAQAGMEQQTAIVPHAPYSVSGALFGLINAHSAGKRITMHNQETLAEERFFVDGQSDFRRLYTGFGIDISFYQAPGKSSLQACLPLLNQTGGIVLVHNTFTSEADIAFALQTGEPVYWALCPNANRYIENRMPPVPMLLKNEVNIVLGTDSLASNHQLSILSEIQTISRHYPEVPLHTMLQWATLNGAQALGLDALLGSFDPGKQPGVVNITGVENNVLQANAAVQRIV</sequence>
<feature type="domain" description="Amidohydrolase-related" evidence="2">
    <location>
        <begin position="89"/>
        <end position="405"/>
    </location>
</feature>
<dbReference type="PANTHER" id="PTHR43794">
    <property type="entry name" value="AMINOHYDROLASE SSNA-RELATED"/>
    <property type="match status" value="1"/>
</dbReference>
<evidence type="ECO:0000313" key="3">
    <source>
        <dbReference type="EMBL" id="RFM30502.1"/>
    </source>
</evidence>
<dbReference type="PANTHER" id="PTHR43794:SF11">
    <property type="entry name" value="AMIDOHYDROLASE-RELATED DOMAIN-CONTAINING PROTEIN"/>
    <property type="match status" value="1"/>
</dbReference>
<reference evidence="3 4" key="1">
    <citation type="submission" date="2018-08" db="EMBL/GenBank/DDBJ databases">
        <title>Chitinophagaceae sp. K23C18032701, a novel bacterium isolated from forest soil.</title>
        <authorList>
            <person name="Wang C."/>
        </authorList>
    </citation>
    <scope>NUCLEOTIDE SEQUENCE [LARGE SCALE GENOMIC DNA]</scope>
    <source>
        <strain evidence="3 4">K23C18032701</strain>
    </source>
</reference>
<evidence type="ECO:0000313" key="4">
    <source>
        <dbReference type="Proteomes" id="UP000261284"/>
    </source>
</evidence>
<name>A0A3E1NRE1_9BACT</name>
<dbReference type="Gene3D" id="3.20.20.140">
    <property type="entry name" value="Metal-dependent hydrolases"/>
    <property type="match status" value="1"/>
</dbReference>
<evidence type="ECO:0000256" key="1">
    <source>
        <dbReference type="ARBA" id="ARBA00022801"/>
    </source>
</evidence>
<protein>
    <recommendedName>
        <fullName evidence="2">Amidohydrolase-related domain-containing protein</fullName>
    </recommendedName>
</protein>
<dbReference type="GO" id="GO:0016787">
    <property type="term" value="F:hydrolase activity"/>
    <property type="evidence" value="ECO:0007669"/>
    <property type="project" value="UniProtKB-KW"/>
</dbReference>
<evidence type="ECO:0000259" key="2">
    <source>
        <dbReference type="Pfam" id="PF01979"/>
    </source>
</evidence>
<dbReference type="SUPFAM" id="SSF51556">
    <property type="entry name" value="Metallo-dependent hydrolases"/>
    <property type="match status" value="1"/>
</dbReference>
<keyword evidence="1" id="KW-0378">Hydrolase</keyword>